<dbReference type="Gene3D" id="3.30.10.20">
    <property type="match status" value="1"/>
</dbReference>
<keyword evidence="4" id="KW-1185">Reference proteome</keyword>
<feature type="domain" description="PASTA" evidence="2">
    <location>
        <begin position="210"/>
        <end position="265"/>
    </location>
</feature>
<sequence>MNGVPSDDGPGADVQRHGWHAGKFRVIAAVIAAAVVLLIAGGIAWAAIRNGPGRPDRQADDAAYALPDPATGVTAKSVADRMRALGIGHSTALRYSGRARGTLIGYEGASAGDRIPANTANGSKTVTLIVSRGPGVPDGIVGTAATDTAADLQGMGVPIRYVRMPVSDTARHPAGTIVAADPLPDSAANATDGITIGVAVPGGDGTLGADIIGERPDGVRSMLEARGYAVEMRPRFSSAGLVGAVVGSVPAPGSALLPGQTVTLYRGVDATGTKDALTETNADTGLRAVRMGATSGIATAAIAGTYCKAVADDAYASAPAAPAACLTLDDQRITYGDGTDGGHYLRLNGREPDQPADRLGWTNFAHDISGALLEPAPGSADGHFAMEHHLLATDWGMAELYAGMDFANCGDTVFNGTVGQYCVDGSFGTGFQAGGGIAVPDGYAGPTGLTYRMKDFLVYFPAGADVRALEASGYFAEDALAEAVKRRDADASRPFVLLRDRGLYRDDETGAAIADYANAVNPFVPTSSFRDGYRNAMIGMKPAPSSETAYYLVENPYDWNALENY</sequence>
<name>A0A087D8Z5_9BIFI</name>
<proteinExistence type="predicted"/>
<keyword evidence="1" id="KW-0812">Transmembrane</keyword>
<dbReference type="AlphaFoldDB" id="A0A087D8Z5"/>
<reference evidence="3 4" key="1">
    <citation type="submission" date="2014-03" db="EMBL/GenBank/DDBJ databases">
        <title>Genomics of Bifidobacteria.</title>
        <authorList>
            <person name="Ventura M."/>
            <person name="Milani C."/>
            <person name="Lugli G.A."/>
        </authorList>
    </citation>
    <scope>NUCLEOTIDE SEQUENCE [LARGE SCALE GENOMIC DNA]</scope>
    <source>
        <strain evidence="3 4">LMG 21589</strain>
    </source>
</reference>
<evidence type="ECO:0000313" key="4">
    <source>
        <dbReference type="Proteomes" id="UP000029033"/>
    </source>
</evidence>
<keyword evidence="1" id="KW-1133">Transmembrane helix</keyword>
<evidence type="ECO:0000256" key="1">
    <source>
        <dbReference type="SAM" id="Phobius"/>
    </source>
</evidence>
<protein>
    <submittedName>
        <fullName evidence="3">PASTA domain protein</fullName>
    </submittedName>
</protein>
<dbReference type="CDD" id="cd06577">
    <property type="entry name" value="PASTA_pknB"/>
    <property type="match status" value="1"/>
</dbReference>
<dbReference type="eggNOG" id="COG2815">
    <property type="taxonomic scope" value="Bacteria"/>
</dbReference>
<dbReference type="Proteomes" id="UP000029033">
    <property type="component" value="Unassembled WGS sequence"/>
</dbReference>
<accession>A0A087D8Z5</accession>
<feature type="transmembrane region" description="Helical" evidence="1">
    <location>
        <begin position="26"/>
        <end position="48"/>
    </location>
</feature>
<dbReference type="STRING" id="158787.BSCA_2439"/>
<gene>
    <name evidence="3" type="ORF">BSCA_2439</name>
</gene>
<dbReference type="Pfam" id="PF03793">
    <property type="entry name" value="PASTA"/>
    <property type="match status" value="1"/>
</dbReference>
<evidence type="ECO:0000313" key="3">
    <source>
        <dbReference type="EMBL" id="KFI91995.1"/>
    </source>
</evidence>
<dbReference type="EMBL" id="JGZO01000018">
    <property type="protein sequence ID" value="KFI91995.1"/>
    <property type="molecule type" value="Genomic_DNA"/>
</dbReference>
<comment type="caution">
    <text evidence="3">The sequence shown here is derived from an EMBL/GenBank/DDBJ whole genome shotgun (WGS) entry which is preliminary data.</text>
</comment>
<organism evidence="3 4">
    <name type="scientific">Bifidobacterium scardovii</name>
    <dbReference type="NCBI Taxonomy" id="158787"/>
    <lineage>
        <taxon>Bacteria</taxon>
        <taxon>Bacillati</taxon>
        <taxon>Actinomycetota</taxon>
        <taxon>Actinomycetes</taxon>
        <taxon>Bifidobacteriales</taxon>
        <taxon>Bifidobacteriaceae</taxon>
        <taxon>Bifidobacterium</taxon>
    </lineage>
</organism>
<keyword evidence="1" id="KW-0472">Membrane</keyword>
<evidence type="ECO:0000259" key="2">
    <source>
        <dbReference type="Pfam" id="PF03793"/>
    </source>
</evidence>
<dbReference type="InterPro" id="IPR005543">
    <property type="entry name" value="PASTA_dom"/>
</dbReference>